<dbReference type="InterPro" id="IPR036388">
    <property type="entry name" value="WH-like_DNA-bd_sf"/>
</dbReference>
<keyword evidence="2" id="KW-0663">Pyridoxal phosphate</keyword>
<organism evidence="6">
    <name type="scientific">Limosilactobacillus reuteri</name>
    <name type="common">Lactobacillus reuteri</name>
    <dbReference type="NCBI Taxonomy" id="1598"/>
    <lineage>
        <taxon>Bacteria</taxon>
        <taxon>Bacillati</taxon>
        <taxon>Bacillota</taxon>
        <taxon>Bacilli</taxon>
        <taxon>Lactobacillales</taxon>
        <taxon>Lactobacillaceae</taxon>
        <taxon>Limosilactobacillus</taxon>
    </lineage>
</organism>
<dbReference type="EMBL" id="LN887701">
    <property type="protein sequence ID" value="CUR42093.1"/>
    <property type="molecule type" value="Genomic_DNA"/>
</dbReference>
<evidence type="ECO:0000256" key="2">
    <source>
        <dbReference type="ARBA" id="ARBA00022898"/>
    </source>
</evidence>
<dbReference type="SMART" id="SM00345">
    <property type="entry name" value="HTH_GNTR"/>
    <property type="match status" value="1"/>
</dbReference>
<dbReference type="PROSITE" id="PS50949">
    <property type="entry name" value="HTH_GNTR"/>
    <property type="match status" value="1"/>
</dbReference>
<dbReference type="CDD" id="cd07377">
    <property type="entry name" value="WHTH_GntR"/>
    <property type="match status" value="1"/>
</dbReference>
<protein>
    <submittedName>
        <fullName evidence="6">Transcriptional regulator, GntR family domain / Aspartate aminotransferase</fullName>
        <ecNumber evidence="6">2.6.1.1</ecNumber>
    </submittedName>
</protein>
<dbReference type="GO" id="GO:0003700">
    <property type="term" value="F:DNA-binding transcription factor activity"/>
    <property type="evidence" value="ECO:0007669"/>
    <property type="project" value="InterPro"/>
</dbReference>
<dbReference type="SUPFAM" id="SSF46785">
    <property type="entry name" value="Winged helix' DNA-binding domain"/>
    <property type="match status" value="1"/>
</dbReference>
<gene>
    <name evidence="6" type="ORF">LRLP16767_LRLP167_00265</name>
</gene>
<dbReference type="AlphaFoldDB" id="A0A0U5JXN6"/>
<dbReference type="InterPro" id="IPR000524">
    <property type="entry name" value="Tscrpt_reg_HTH_GntR"/>
</dbReference>
<dbReference type="PANTHER" id="PTHR46577:SF1">
    <property type="entry name" value="HTH-TYPE TRANSCRIPTIONAL REGULATORY PROTEIN GABR"/>
    <property type="match status" value="1"/>
</dbReference>
<keyword evidence="1 6" id="KW-0032">Aminotransferase</keyword>
<dbReference type="RefSeq" id="WP_016497192.1">
    <property type="nucleotide sequence ID" value="NZ_CABFNG010000003.1"/>
</dbReference>
<accession>A0A0U5JXN6</accession>
<proteinExistence type="predicted"/>
<name>A0A0U5JXN6_LIMRT</name>
<dbReference type="Gene3D" id="1.10.10.10">
    <property type="entry name" value="Winged helix-like DNA-binding domain superfamily/Winged helix DNA-binding domain"/>
    <property type="match status" value="1"/>
</dbReference>
<keyword evidence="5" id="KW-0804">Transcription</keyword>
<dbReference type="Pfam" id="PF00392">
    <property type="entry name" value="GntR"/>
    <property type="match status" value="1"/>
</dbReference>
<reference evidence="6" key="1">
    <citation type="submission" date="2015-10" db="EMBL/GenBank/DDBJ databases">
        <authorList>
            <person name="Gilbert D.G."/>
        </authorList>
    </citation>
    <scope>NUCLEOTIDE SEQUENCE</scope>
    <source>
        <strain evidence="6">Lp167-67</strain>
    </source>
</reference>
<evidence type="ECO:0000313" key="6">
    <source>
        <dbReference type="EMBL" id="CUR42093.1"/>
    </source>
</evidence>
<keyword evidence="3" id="KW-0805">Transcription regulation</keyword>
<evidence type="ECO:0000256" key="4">
    <source>
        <dbReference type="ARBA" id="ARBA00023125"/>
    </source>
</evidence>
<sequence>MPINDFSHYQLTWYPDKNKLTRPIYKSLLDQLKSAIERGILTSGTKLPPQRELADYLDINFTTVTRTYKLSAQLGLTYGIHGKGTFVNSNGIDPLTANSPLTRTIDLGFVASFERQTTSLTIFLATPLSKAPRNF</sequence>
<dbReference type="InterPro" id="IPR036390">
    <property type="entry name" value="WH_DNA-bd_sf"/>
</dbReference>
<keyword evidence="6" id="KW-0808">Transferase</keyword>
<dbReference type="GO" id="GO:0003677">
    <property type="term" value="F:DNA binding"/>
    <property type="evidence" value="ECO:0007669"/>
    <property type="project" value="UniProtKB-KW"/>
</dbReference>
<keyword evidence="4" id="KW-0238">DNA-binding</keyword>
<dbReference type="GO" id="GO:0004069">
    <property type="term" value="F:L-aspartate:2-oxoglutarate aminotransferase activity"/>
    <property type="evidence" value="ECO:0007669"/>
    <property type="project" value="UniProtKB-EC"/>
</dbReference>
<dbReference type="InterPro" id="IPR051446">
    <property type="entry name" value="HTH_trans_reg/aminotransferase"/>
</dbReference>
<evidence type="ECO:0000256" key="1">
    <source>
        <dbReference type="ARBA" id="ARBA00022576"/>
    </source>
</evidence>
<evidence type="ECO:0000256" key="5">
    <source>
        <dbReference type="ARBA" id="ARBA00023163"/>
    </source>
</evidence>
<dbReference type="EC" id="2.6.1.1" evidence="6"/>
<dbReference type="PANTHER" id="PTHR46577">
    <property type="entry name" value="HTH-TYPE TRANSCRIPTIONAL REGULATORY PROTEIN GABR"/>
    <property type="match status" value="1"/>
</dbReference>
<evidence type="ECO:0000256" key="3">
    <source>
        <dbReference type="ARBA" id="ARBA00023015"/>
    </source>
</evidence>